<sequence length="254" mass="28292">MRSQHSITPISQDVHGHPYNFSVITVEEVILTGPSPAHSSPDVGETLAGNRGGPRSSQLVVLPATPNVERSTLIPQKIQEFFKPRNTLVSAEYPHGLNYPEFKGFKTSIATSIQWLEQKMSTDDNPGVMDYLREHRVIEGLKMEFQRVMKEAEFFFQRGIVRSLISSKQQVAFLSATLFQLRATVALVVALLRLEDAVTTTVDDNENNNLGSDDRSTSDTSCGSSVRSTVRSFDSSRSFRTINSIRVANLQLEM</sequence>
<proteinExistence type="predicted"/>
<keyword evidence="3" id="KW-1185">Reference proteome</keyword>
<dbReference type="EMBL" id="JAUTDP010000011">
    <property type="protein sequence ID" value="KAK3392664.1"/>
    <property type="molecule type" value="Genomic_DNA"/>
</dbReference>
<evidence type="ECO:0000256" key="1">
    <source>
        <dbReference type="SAM" id="MobiDB-lite"/>
    </source>
</evidence>
<protein>
    <submittedName>
        <fullName evidence="2">Uncharacterized protein</fullName>
    </submittedName>
</protein>
<name>A0AAE0U6W8_SORBR</name>
<comment type="caution">
    <text evidence="2">The sequence shown here is derived from an EMBL/GenBank/DDBJ whole genome shotgun (WGS) entry which is preliminary data.</text>
</comment>
<reference evidence="2" key="1">
    <citation type="journal article" date="2023" name="Mol. Phylogenet. Evol.">
        <title>Genome-scale phylogeny and comparative genomics of the fungal order Sordariales.</title>
        <authorList>
            <person name="Hensen N."/>
            <person name="Bonometti L."/>
            <person name="Westerberg I."/>
            <person name="Brannstrom I.O."/>
            <person name="Guillou S."/>
            <person name="Cros-Aarteil S."/>
            <person name="Calhoun S."/>
            <person name="Haridas S."/>
            <person name="Kuo A."/>
            <person name="Mondo S."/>
            <person name="Pangilinan J."/>
            <person name="Riley R."/>
            <person name="LaButti K."/>
            <person name="Andreopoulos B."/>
            <person name="Lipzen A."/>
            <person name="Chen C."/>
            <person name="Yan M."/>
            <person name="Daum C."/>
            <person name="Ng V."/>
            <person name="Clum A."/>
            <person name="Steindorff A."/>
            <person name="Ohm R.A."/>
            <person name="Martin F."/>
            <person name="Silar P."/>
            <person name="Natvig D.O."/>
            <person name="Lalanne C."/>
            <person name="Gautier V."/>
            <person name="Ament-Velasquez S.L."/>
            <person name="Kruys A."/>
            <person name="Hutchinson M.I."/>
            <person name="Powell A.J."/>
            <person name="Barry K."/>
            <person name="Miller A.N."/>
            <person name="Grigoriev I.V."/>
            <person name="Debuchy R."/>
            <person name="Gladieux P."/>
            <person name="Hiltunen Thoren M."/>
            <person name="Johannesson H."/>
        </authorList>
    </citation>
    <scope>NUCLEOTIDE SEQUENCE</scope>
    <source>
        <strain evidence="2">FGSC 1904</strain>
    </source>
</reference>
<accession>A0AAE0U6W8</accession>
<reference evidence="2" key="2">
    <citation type="submission" date="2023-07" db="EMBL/GenBank/DDBJ databases">
        <authorList>
            <consortium name="Lawrence Berkeley National Laboratory"/>
            <person name="Haridas S."/>
            <person name="Hensen N."/>
            <person name="Bonometti L."/>
            <person name="Westerberg I."/>
            <person name="Brannstrom I.O."/>
            <person name="Guillou S."/>
            <person name="Cros-Aarteil S."/>
            <person name="Calhoun S."/>
            <person name="Kuo A."/>
            <person name="Mondo S."/>
            <person name="Pangilinan J."/>
            <person name="Riley R."/>
            <person name="LaButti K."/>
            <person name="Andreopoulos B."/>
            <person name="Lipzen A."/>
            <person name="Chen C."/>
            <person name="Yanf M."/>
            <person name="Daum C."/>
            <person name="Ng V."/>
            <person name="Clum A."/>
            <person name="Steindorff A."/>
            <person name="Ohm R."/>
            <person name="Martin F."/>
            <person name="Silar P."/>
            <person name="Natvig D."/>
            <person name="Lalanne C."/>
            <person name="Gautier V."/>
            <person name="Ament-velasquez S.L."/>
            <person name="Kruys A."/>
            <person name="Hutchinson M.I."/>
            <person name="Powell A.J."/>
            <person name="Barry K."/>
            <person name="Miller A.N."/>
            <person name="Grigoriev I.V."/>
            <person name="Debuchy R."/>
            <person name="Gladieux P."/>
            <person name="Thoren M.H."/>
            <person name="Johannesson H."/>
        </authorList>
    </citation>
    <scope>NUCLEOTIDE SEQUENCE</scope>
    <source>
        <strain evidence="2">FGSC 1904</strain>
    </source>
</reference>
<organism evidence="2 3">
    <name type="scientific">Sordaria brevicollis</name>
    <dbReference type="NCBI Taxonomy" id="83679"/>
    <lineage>
        <taxon>Eukaryota</taxon>
        <taxon>Fungi</taxon>
        <taxon>Dikarya</taxon>
        <taxon>Ascomycota</taxon>
        <taxon>Pezizomycotina</taxon>
        <taxon>Sordariomycetes</taxon>
        <taxon>Sordariomycetidae</taxon>
        <taxon>Sordariales</taxon>
        <taxon>Sordariaceae</taxon>
        <taxon>Sordaria</taxon>
    </lineage>
</organism>
<evidence type="ECO:0000313" key="2">
    <source>
        <dbReference type="EMBL" id="KAK3392664.1"/>
    </source>
</evidence>
<evidence type="ECO:0000313" key="3">
    <source>
        <dbReference type="Proteomes" id="UP001281003"/>
    </source>
</evidence>
<feature type="region of interest" description="Disordered" evidence="1">
    <location>
        <begin position="33"/>
        <end position="57"/>
    </location>
</feature>
<gene>
    <name evidence="2" type="ORF">B0T20DRAFT_421844</name>
</gene>
<feature type="region of interest" description="Disordered" evidence="1">
    <location>
        <begin position="203"/>
        <end position="225"/>
    </location>
</feature>
<dbReference type="AlphaFoldDB" id="A0AAE0U6W8"/>
<dbReference type="Proteomes" id="UP001281003">
    <property type="component" value="Unassembled WGS sequence"/>
</dbReference>